<evidence type="ECO:0000313" key="2">
    <source>
        <dbReference type="Proteomes" id="UP000790377"/>
    </source>
</evidence>
<evidence type="ECO:0000313" key="1">
    <source>
        <dbReference type="EMBL" id="KAH7905555.1"/>
    </source>
</evidence>
<comment type="caution">
    <text evidence="1">The sequence shown here is derived from an EMBL/GenBank/DDBJ whole genome shotgun (WGS) entry which is preliminary data.</text>
</comment>
<organism evidence="1 2">
    <name type="scientific">Hygrophoropsis aurantiaca</name>
    <dbReference type="NCBI Taxonomy" id="72124"/>
    <lineage>
        <taxon>Eukaryota</taxon>
        <taxon>Fungi</taxon>
        <taxon>Dikarya</taxon>
        <taxon>Basidiomycota</taxon>
        <taxon>Agaricomycotina</taxon>
        <taxon>Agaricomycetes</taxon>
        <taxon>Agaricomycetidae</taxon>
        <taxon>Boletales</taxon>
        <taxon>Coniophorineae</taxon>
        <taxon>Hygrophoropsidaceae</taxon>
        <taxon>Hygrophoropsis</taxon>
    </lineage>
</organism>
<dbReference type="EMBL" id="MU268166">
    <property type="protein sequence ID" value="KAH7905555.1"/>
    <property type="molecule type" value="Genomic_DNA"/>
</dbReference>
<proteinExistence type="predicted"/>
<accession>A0ACB7ZWZ6</accession>
<reference evidence="1" key="1">
    <citation type="journal article" date="2021" name="New Phytol.">
        <title>Evolutionary innovations through gain and loss of genes in the ectomycorrhizal Boletales.</title>
        <authorList>
            <person name="Wu G."/>
            <person name="Miyauchi S."/>
            <person name="Morin E."/>
            <person name="Kuo A."/>
            <person name="Drula E."/>
            <person name="Varga T."/>
            <person name="Kohler A."/>
            <person name="Feng B."/>
            <person name="Cao Y."/>
            <person name="Lipzen A."/>
            <person name="Daum C."/>
            <person name="Hundley H."/>
            <person name="Pangilinan J."/>
            <person name="Johnson J."/>
            <person name="Barry K."/>
            <person name="LaButti K."/>
            <person name="Ng V."/>
            <person name="Ahrendt S."/>
            <person name="Min B."/>
            <person name="Choi I.G."/>
            <person name="Park H."/>
            <person name="Plett J.M."/>
            <person name="Magnuson J."/>
            <person name="Spatafora J.W."/>
            <person name="Nagy L.G."/>
            <person name="Henrissat B."/>
            <person name="Grigoriev I.V."/>
            <person name="Yang Z.L."/>
            <person name="Xu J."/>
            <person name="Martin F.M."/>
        </authorList>
    </citation>
    <scope>NUCLEOTIDE SEQUENCE</scope>
    <source>
        <strain evidence="1">ATCC 28755</strain>
    </source>
</reference>
<name>A0ACB7ZWZ6_9AGAM</name>
<sequence>MFARLSTVVVASSLALLAVATGSTGSSQCNTGSAYCCDSVQSATSSQVTTLAALLGIVLGDITGQVGLTCSPLTIIGTGSGADCNQEPVCCTNDQFNGLINLGCSPLNLNL</sequence>
<gene>
    <name evidence="1" type="ORF">BJ138DRAFT_1164534</name>
</gene>
<dbReference type="Proteomes" id="UP000790377">
    <property type="component" value="Unassembled WGS sequence"/>
</dbReference>
<protein>
    <submittedName>
        <fullName evidence="1">Fungal hydrophobin-domain-containing protein</fullName>
    </submittedName>
</protein>
<keyword evidence="2" id="KW-1185">Reference proteome</keyword>